<sequence>MNNDKLETKINGLENHKPFKKSKSIDIVKKPFNYILKYFIKQSCCFCLNKDRCETYLKYHKKRE</sequence>
<evidence type="ECO:0000313" key="1">
    <source>
        <dbReference type="EMBL" id="AEH06386.1"/>
    </source>
</evidence>
<organism evidence="1 2">
    <name type="scientific">Methanothermococcus okinawensis (strain DSM 14208 / JCM 11175 / IH1)</name>
    <dbReference type="NCBI Taxonomy" id="647113"/>
    <lineage>
        <taxon>Archaea</taxon>
        <taxon>Methanobacteriati</taxon>
        <taxon>Methanobacteriota</taxon>
        <taxon>Methanomada group</taxon>
        <taxon>Methanococci</taxon>
        <taxon>Methanococcales</taxon>
        <taxon>Methanococcaceae</taxon>
        <taxon>Methanothermococcus</taxon>
    </lineage>
</organism>
<evidence type="ECO:0000313" key="2">
    <source>
        <dbReference type="Proteomes" id="UP000009296"/>
    </source>
</evidence>
<proteinExistence type="predicted"/>
<dbReference type="EMBL" id="CP002792">
    <property type="protein sequence ID" value="AEH06386.1"/>
    <property type="molecule type" value="Genomic_DNA"/>
</dbReference>
<reference evidence="1" key="1">
    <citation type="submission" date="2011-05" db="EMBL/GenBank/DDBJ databases">
        <title>Complete sequence of chromosome of Methanothermococcus okinawensis IH1.</title>
        <authorList>
            <consortium name="US DOE Joint Genome Institute"/>
            <person name="Lucas S."/>
            <person name="Han J."/>
            <person name="Lapidus A."/>
            <person name="Cheng J.-F."/>
            <person name="Goodwin L."/>
            <person name="Pitluck S."/>
            <person name="Peters L."/>
            <person name="Mikhailova N."/>
            <person name="Held B."/>
            <person name="Han C."/>
            <person name="Tapia R."/>
            <person name="Land M."/>
            <person name="Hauser L."/>
            <person name="Kyrpides N."/>
            <person name="Ivanova N."/>
            <person name="Pagani I."/>
            <person name="Sieprawska-Lupa M."/>
            <person name="Takai K."/>
            <person name="Miyazaki J."/>
            <person name="Whitman W."/>
            <person name="Woyke T."/>
        </authorList>
    </citation>
    <scope>NUCLEOTIDE SEQUENCE [LARGE SCALE GENOMIC DNA]</scope>
    <source>
        <strain evidence="1">IH1</strain>
    </source>
</reference>
<keyword evidence="2" id="KW-1185">Reference proteome</keyword>
<dbReference type="GeneID" id="10772522"/>
<gene>
    <name evidence="1" type="ordered locus">Metok_0399</name>
</gene>
<dbReference type="AlphaFoldDB" id="F8AKY4"/>
<dbReference type="RefSeq" id="WP_013866572.1">
    <property type="nucleotide sequence ID" value="NC_015636.1"/>
</dbReference>
<dbReference type="KEGG" id="mok:Metok_0399"/>
<dbReference type="Proteomes" id="UP000009296">
    <property type="component" value="Chromosome"/>
</dbReference>
<protein>
    <submittedName>
        <fullName evidence="1">Uncharacterized protein</fullName>
    </submittedName>
</protein>
<dbReference type="HOGENOM" id="CLU_2857127_0_0_2"/>
<dbReference type="STRING" id="647113.Metok_0399"/>
<accession>F8AKY4</accession>
<name>F8AKY4_METOI</name>